<reference evidence="2" key="2">
    <citation type="submission" date="2023-06" db="EMBL/GenBank/DDBJ databases">
        <authorList>
            <consortium name="Lawrence Berkeley National Laboratory"/>
            <person name="Haridas S."/>
            <person name="Hensen N."/>
            <person name="Bonometti L."/>
            <person name="Westerberg I."/>
            <person name="Brannstrom I.O."/>
            <person name="Guillou S."/>
            <person name="Cros-Aarteil S."/>
            <person name="Calhoun S."/>
            <person name="Kuo A."/>
            <person name="Mondo S."/>
            <person name="Pangilinan J."/>
            <person name="Riley R."/>
            <person name="Labutti K."/>
            <person name="Andreopoulos B."/>
            <person name="Lipzen A."/>
            <person name="Chen C."/>
            <person name="Yanf M."/>
            <person name="Daum C."/>
            <person name="Ng V."/>
            <person name="Clum A."/>
            <person name="Steindorff A."/>
            <person name="Ohm R."/>
            <person name="Martin F."/>
            <person name="Silar P."/>
            <person name="Natvig D."/>
            <person name="Lalanne C."/>
            <person name="Gautier V."/>
            <person name="Ament-Velasquez S.L."/>
            <person name="Kruys A."/>
            <person name="Hutchinson M.I."/>
            <person name="Powell A.J."/>
            <person name="Barry K."/>
            <person name="Miller A.N."/>
            <person name="Grigoriev I.V."/>
            <person name="Debuchy R."/>
            <person name="Gladieux P."/>
            <person name="Thoren M.H."/>
            <person name="Johannesson H."/>
        </authorList>
    </citation>
    <scope>NUCLEOTIDE SEQUENCE</scope>
    <source>
        <strain evidence="2">CBS 958.72</strain>
    </source>
</reference>
<feature type="region of interest" description="Disordered" evidence="1">
    <location>
        <begin position="328"/>
        <end position="361"/>
    </location>
</feature>
<dbReference type="EMBL" id="JAULSN010000005">
    <property type="protein sequence ID" value="KAK3371134.1"/>
    <property type="molecule type" value="Genomic_DNA"/>
</dbReference>
<feature type="region of interest" description="Disordered" evidence="1">
    <location>
        <begin position="206"/>
        <end position="232"/>
    </location>
</feature>
<evidence type="ECO:0000313" key="2">
    <source>
        <dbReference type="EMBL" id="KAK3371134.1"/>
    </source>
</evidence>
<feature type="compositionally biased region" description="Basic and acidic residues" evidence="1">
    <location>
        <begin position="261"/>
        <end position="295"/>
    </location>
</feature>
<accession>A0AAE0K771</accession>
<proteinExistence type="predicted"/>
<sequence>MGIVKETDKYSSFTDDYVLGVWRRQDLARQLLWRRQITQDVPLVPDNPGLPTWCWAASAGGKVWLWNLAIEKTDWPSEFSVFPTDRRGAYPIRVSSGRLPVPHCCAQTHRARRPQTGDHQMDDGHCFEQKMLAGTLAESPQRLPGDYADTFLVLDVCDASNNLGLAIFDELCRPSEVFSLILGQVLRNNHDPSAAEEAGGFRLDVADDGLSNRQTGNTTALPAPPPQHIHPQDPANAVVVEAHARACTWSGQRILQGKQGKRPEDFDRLPPEGRESDTCQRSDRRKDEDPRDYRYGQHPHPITPSELTFAFGRRSLLQTNVLAVHRVGLGSSSNNSGTGSQTFDSLSRELTGTPVGSAPGNLQVSAIEARDGIQEIMDQGITTAFNEDFANFRAAVTAVRTNNDPSTAVELWTKSTWPGGAGHGPGMVGQPGQAPKESGQNNAVFLVRSEARYNLDVTIPVVNAEQCQMLLNLADLEYFLATGSQVYGKAKAMYTHLSRRLSFVPRVIEGENAGWKASSEEQIFANYTKVDPKAIIEALTMVVFCPNIAMAAVQAFGLMDRTSTSFTALDSSTVERKYVASQFQKMGNKFETLTQGYKSRSDSTIDVDDPGADKLLGVKEDIEELVRKYKEAIKTENAAAIHKEIVAKK</sequence>
<reference evidence="2" key="1">
    <citation type="journal article" date="2023" name="Mol. Phylogenet. Evol.">
        <title>Genome-scale phylogeny and comparative genomics of the fungal order Sordariales.</title>
        <authorList>
            <person name="Hensen N."/>
            <person name="Bonometti L."/>
            <person name="Westerberg I."/>
            <person name="Brannstrom I.O."/>
            <person name="Guillou S."/>
            <person name="Cros-Aarteil S."/>
            <person name="Calhoun S."/>
            <person name="Haridas S."/>
            <person name="Kuo A."/>
            <person name="Mondo S."/>
            <person name="Pangilinan J."/>
            <person name="Riley R."/>
            <person name="LaButti K."/>
            <person name="Andreopoulos B."/>
            <person name="Lipzen A."/>
            <person name="Chen C."/>
            <person name="Yan M."/>
            <person name="Daum C."/>
            <person name="Ng V."/>
            <person name="Clum A."/>
            <person name="Steindorff A."/>
            <person name="Ohm R.A."/>
            <person name="Martin F."/>
            <person name="Silar P."/>
            <person name="Natvig D.O."/>
            <person name="Lalanne C."/>
            <person name="Gautier V."/>
            <person name="Ament-Velasquez S.L."/>
            <person name="Kruys A."/>
            <person name="Hutchinson M.I."/>
            <person name="Powell A.J."/>
            <person name="Barry K."/>
            <person name="Miller A.N."/>
            <person name="Grigoriev I.V."/>
            <person name="Debuchy R."/>
            <person name="Gladieux P."/>
            <person name="Hiltunen Thoren M."/>
            <person name="Johannesson H."/>
        </authorList>
    </citation>
    <scope>NUCLEOTIDE SEQUENCE</scope>
    <source>
        <strain evidence="2">CBS 958.72</strain>
    </source>
</reference>
<feature type="compositionally biased region" description="Polar residues" evidence="1">
    <location>
        <begin position="211"/>
        <end position="220"/>
    </location>
</feature>
<comment type="caution">
    <text evidence="2">The sequence shown here is derived from an EMBL/GenBank/DDBJ whole genome shotgun (WGS) entry which is preliminary data.</text>
</comment>
<evidence type="ECO:0000256" key="1">
    <source>
        <dbReference type="SAM" id="MobiDB-lite"/>
    </source>
</evidence>
<feature type="region of interest" description="Disordered" evidence="1">
    <location>
        <begin position="251"/>
        <end position="305"/>
    </location>
</feature>
<evidence type="ECO:0000313" key="3">
    <source>
        <dbReference type="Proteomes" id="UP001287356"/>
    </source>
</evidence>
<feature type="compositionally biased region" description="Low complexity" evidence="1">
    <location>
        <begin position="328"/>
        <end position="340"/>
    </location>
</feature>
<organism evidence="2 3">
    <name type="scientific">Lasiosphaeria ovina</name>
    <dbReference type="NCBI Taxonomy" id="92902"/>
    <lineage>
        <taxon>Eukaryota</taxon>
        <taxon>Fungi</taxon>
        <taxon>Dikarya</taxon>
        <taxon>Ascomycota</taxon>
        <taxon>Pezizomycotina</taxon>
        <taxon>Sordariomycetes</taxon>
        <taxon>Sordariomycetidae</taxon>
        <taxon>Sordariales</taxon>
        <taxon>Lasiosphaeriaceae</taxon>
        <taxon>Lasiosphaeria</taxon>
    </lineage>
</organism>
<feature type="compositionally biased region" description="Polar residues" evidence="1">
    <location>
        <begin position="341"/>
        <end position="350"/>
    </location>
</feature>
<dbReference type="AlphaFoldDB" id="A0AAE0K771"/>
<dbReference type="Proteomes" id="UP001287356">
    <property type="component" value="Unassembled WGS sequence"/>
</dbReference>
<name>A0AAE0K771_9PEZI</name>
<protein>
    <submittedName>
        <fullName evidence="2">Uncharacterized protein</fullName>
    </submittedName>
</protein>
<keyword evidence="3" id="KW-1185">Reference proteome</keyword>
<gene>
    <name evidence="2" type="ORF">B0T24DRAFT_721316</name>
</gene>